<evidence type="ECO:0000256" key="4">
    <source>
        <dbReference type="ARBA" id="ARBA00022801"/>
    </source>
</evidence>
<name>A0A839QLX2_9MICC</name>
<dbReference type="InterPro" id="IPR011335">
    <property type="entry name" value="Restrct_endonuc-II-like"/>
</dbReference>
<gene>
    <name evidence="7" type="ORF">E9229_001796</name>
</gene>
<dbReference type="EC" id="3.1.-.-" evidence="7"/>
<dbReference type="GO" id="GO:0006298">
    <property type="term" value="P:mismatch repair"/>
    <property type="evidence" value="ECO:0007669"/>
    <property type="project" value="InterPro"/>
</dbReference>
<evidence type="ECO:0000313" key="7">
    <source>
        <dbReference type="EMBL" id="MBB2995605.1"/>
    </source>
</evidence>
<dbReference type="AlphaFoldDB" id="A0A839QLX2"/>
<protein>
    <submittedName>
        <fullName evidence="7">DNA mismatch endonuclease (Patch repair protein)</fullName>
        <ecNumber evidence="7">3.1.-.-</ecNumber>
    </submittedName>
</protein>
<dbReference type="Proteomes" id="UP000523000">
    <property type="component" value="Unassembled WGS sequence"/>
</dbReference>
<evidence type="ECO:0000256" key="3">
    <source>
        <dbReference type="ARBA" id="ARBA00022763"/>
    </source>
</evidence>
<comment type="similarity">
    <text evidence="6">Belongs to the Vsr family.</text>
</comment>
<dbReference type="RefSeq" id="WP_183510832.1">
    <property type="nucleotide sequence ID" value="NZ_BAABGK010000029.1"/>
</dbReference>
<reference evidence="7 8" key="1">
    <citation type="submission" date="2020-08" db="EMBL/GenBank/DDBJ databases">
        <title>Sequencing the genomes of 1000 actinobacteria strains.</title>
        <authorList>
            <person name="Klenk H.-P."/>
        </authorList>
    </citation>
    <scope>NUCLEOTIDE SEQUENCE [LARGE SCALE GENOMIC DNA]</scope>
    <source>
        <strain evidence="7 8">DSM 22826</strain>
    </source>
</reference>
<keyword evidence="2 7" id="KW-0255">Endonuclease</keyword>
<keyword evidence="1" id="KW-0540">Nuclease</keyword>
<dbReference type="GO" id="GO:0004519">
    <property type="term" value="F:endonuclease activity"/>
    <property type="evidence" value="ECO:0007669"/>
    <property type="project" value="UniProtKB-KW"/>
</dbReference>
<evidence type="ECO:0000256" key="5">
    <source>
        <dbReference type="ARBA" id="ARBA00023204"/>
    </source>
</evidence>
<dbReference type="CDD" id="cd00221">
    <property type="entry name" value="Vsr"/>
    <property type="match status" value="1"/>
</dbReference>
<dbReference type="GO" id="GO:0016787">
    <property type="term" value="F:hydrolase activity"/>
    <property type="evidence" value="ECO:0007669"/>
    <property type="project" value="UniProtKB-KW"/>
</dbReference>
<keyword evidence="8" id="KW-1185">Reference proteome</keyword>
<keyword evidence="5" id="KW-0234">DNA repair</keyword>
<proteinExistence type="inferred from homology"/>
<evidence type="ECO:0000256" key="6">
    <source>
        <dbReference type="ARBA" id="ARBA00029466"/>
    </source>
</evidence>
<evidence type="ECO:0000256" key="1">
    <source>
        <dbReference type="ARBA" id="ARBA00022722"/>
    </source>
</evidence>
<dbReference type="InterPro" id="IPR004603">
    <property type="entry name" value="DNA_mismatch_endonuc_vsr"/>
</dbReference>
<evidence type="ECO:0000256" key="2">
    <source>
        <dbReference type="ARBA" id="ARBA00022759"/>
    </source>
</evidence>
<comment type="caution">
    <text evidence="7">The sequence shown here is derived from an EMBL/GenBank/DDBJ whole genome shotgun (WGS) entry which is preliminary data.</text>
</comment>
<evidence type="ECO:0000313" key="8">
    <source>
        <dbReference type="Proteomes" id="UP000523000"/>
    </source>
</evidence>
<dbReference type="Gene3D" id="3.40.960.10">
    <property type="entry name" value="VSR Endonuclease"/>
    <property type="match status" value="1"/>
</dbReference>
<dbReference type="SUPFAM" id="SSF52980">
    <property type="entry name" value="Restriction endonuclease-like"/>
    <property type="match status" value="1"/>
</dbReference>
<sequence>MDRLSPAERSAMMRRIRSKDTRPELLVRKLAHAAGYRYRLQGSMSVAEAASARRAHPDIALPGSRLPGKPDLVFASRHKAVFVNGCFWHRHHCPAGLREPGTNHDFWVAKRSRNQARDAHQLAALGELGWDTLVLWECELHDPKAVALRLEEFLGPHRG</sequence>
<dbReference type="NCBIfam" id="TIGR00632">
    <property type="entry name" value="vsr"/>
    <property type="match status" value="1"/>
</dbReference>
<dbReference type="EMBL" id="JACHVS010000001">
    <property type="protein sequence ID" value="MBB2995605.1"/>
    <property type="molecule type" value="Genomic_DNA"/>
</dbReference>
<accession>A0A839QLX2</accession>
<dbReference type="Pfam" id="PF03852">
    <property type="entry name" value="Vsr"/>
    <property type="match status" value="2"/>
</dbReference>
<organism evidence="7 8">
    <name type="scientific">Paeniglutamicibacter cryotolerans</name>
    <dbReference type="NCBI Taxonomy" id="670079"/>
    <lineage>
        <taxon>Bacteria</taxon>
        <taxon>Bacillati</taxon>
        <taxon>Actinomycetota</taxon>
        <taxon>Actinomycetes</taxon>
        <taxon>Micrococcales</taxon>
        <taxon>Micrococcaceae</taxon>
        <taxon>Paeniglutamicibacter</taxon>
    </lineage>
</organism>
<keyword evidence="4 7" id="KW-0378">Hydrolase</keyword>
<keyword evidence="3" id="KW-0227">DNA damage</keyword>